<dbReference type="EMBL" id="JAQGLA010000099">
    <property type="protein sequence ID" value="MDA3630400.1"/>
    <property type="molecule type" value="Genomic_DNA"/>
</dbReference>
<dbReference type="CDD" id="cd06170">
    <property type="entry name" value="LuxR_C_like"/>
    <property type="match status" value="1"/>
</dbReference>
<dbReference type="InterPro" id="IPR000792">
    <property type="entry name" value="Tscrpt_reg_LuxR_C"/>
</dbReference>
<name>A0ABT4V8W9_9PSEU</name>
<dbReference type="PROSITE" id="PS50043">
    <property type="entry name" value="HTH_LUXR_2"/>
    <property type="match status" value="1"/>
</dbReference>
<comment type="caution">
    <text evidence="3">The sequence shown here is derived from an EMBL/GenBank/DDBJ whole genome shotgun (WGS) entry which is preliminary data.</text>
</comment>
<dbReference type="PRINTS" id="PR00038">
    <property type="entry name" value="HTHLUXR"/>
</dbReference>
<dbReference type="SUPFAM" id="SSF46894">
    <property type="entry name" value="C-terminal effector domain of the bipartite response regulators"/>
    <property type="match status" value="1"/>
</dbReference>
<reference evidence="3 4" key="1">
    <citation type="submission" date="2022-11" db="EMBL/GenBank/DDBJ databases">
        <title>Draft genome sequence of Saccharopolyspora sp. WRP15-2 isolated from rhizosphere soils of wild rice in Thailand.</title>
        <authorList>
            <person name="Duangmal K."/>
            <person name="Kammanee S."/>
            <person name="Muangham S."/>
        </authorList>
    </citation>
    <scope>NUCLEOTIDE SEQUENCE [LARGE SCALE GENOMIC DNA]</scope>
    <source>
        <strain evidence="3 4">WRP15-2</strain>
    </source>
</reference>
<gene>
    <name evidence="3" type="ORF">OU415_33580</name>
</gene>
<dbReference type="InterPro" id="IPR011990">
    <property type="entry name" value="TPR-like_helical_dom_sf"/>
</dbReference>
<keyword evidence="4" id="KW-1185">Reference proteome</keyword>
<evidence type="ECO:0000259" key="2">
    <source>
        <dbReference type="PROSITE" id="PS50043"/>
    </source>
</evidence>
<dbReference type="RefSeq" id="WP_270953585.1">
    <property type="nucleotide sequence ID" value="NZ_JAQGLA010000099.1"/>
</dbReference>
<dbReference type="Pfam" id="PF00196">
    <property type="entry name" value="GerE"/>
    <property type="match status" value="1"/>
</dbReference>
<proteinExistence type="predicted"/>
<dbReference type="InterPro" id="IPR039420">
    <property type="entry name" value="WalR-like"/>
</dbReference>
<dbReference type="Gene3D" id="1.10.10.10">
    <property type="entry name" value="Winged helix-like DNA-binding domain superfamily/Winged helix DNA-binding domain"/>
    <property type="match status" value="1"/>
</dbReference>
<evidence type="ECO:0000256" key="1">
    <source>
        <dbReference type="ARBA" id="ARBA00023125"/>
    </source>
</evidence>
<dbReference type="PANTHER" id="PTHR43214">
    <property type="entry name" value="TWO-COMPONENT RESPONSE REGULATOR"/>
    <property type="match status" value="1"/>
</dbReference>
<dbReference type="PANTHER" id="PTHR43214:SF43">
    <property type="entry name" value="TWO-COMPONENT RESPONSE REGULATOR"/>
    <property type="match status" value="1"/>
</dbReference>
<evidence type="ECO:0000313" key="3">
    <source>
        <dbReference type="EMBL" id="MDA3630400.1"/>
    </source>
</evidence>
<protein>
    <submittedName>
        <fullName evidence="3">LuxR C-terminal-related transcriptional regulator</fullName>
    </submittedName>
</protein>
<dbReference type="Gene3D" id="1.25.40.10">
    <property type="entry name" value="Tetratricopeptide repeat domain"/>
    <property type="match status" value="1"/>
</dbReference>
<evidence type="ECO:0000313" key="4">
    <source>
        <dbReference type="Proteomes" id="UP001210380"/>
    </source>
</evidence>
<accession>A0ABT4V8W9</accession>
<dbReference type="SUPFAM" id="SSF48452">
    <property type="entry name" value="TPR-like"/>
    <property type="match status" value="1"/>
</dbReference>
<dbReference type="Proteomes" id="UP001210380">
    <property type="component" value="Unassembled WGS sequence"/>
</dbReference>
<keyword evidence="1" id="KW-0238">DNA-binding</keyword>
<dbReference type="SMART" id="SM00421">
    <property type="entry name" value="HTH_LUXR"/>
    <property type="match status" value="1"/>
</dbReference>
<feature type="domain" description="HTH luxR-type" evidence="2">
    <location>
        <begin position="849"/>
        <end position="914"/>
    </location>
</feature>
<organism evidence="3 4">
    <name type="scientific">Saccharopolyspora oryzae</name>
    <dbReference type="NCBI Taxonomy" id="2997343"/>
    <lineage>
        <taxon>Bacteria</taxon>
        <taxon>Bacillati</taxon>
        <taxon>Actinomycetota</taxon>
        <taxon>Actinomycetes</taxon>
        <taxon>Pseudonocardiales</taxon>
        <taxon>Pseudonocardiaceae</taxon>
        <taxon>Saccharopolyspora</taxon>
    </lineage>
</organism>
<dbReference type="InterPro" id="IPR036388">
    <property type="entry name" value="WH-like_DNA-bd_sf"/>
</dbReference>
<sequence>MSPGPRLVPSRRRALDDLVGAVAKPGATSELVVVTAAVGGGLSTFVRAFADQCGTAVASASTHRLLGLPWEDEPGTVLERLMAGPADSPPRAARRWLDSLGDTSESTDGQPVWDAVVVLEDAQHADAFSVQALVSAAQRPGVPRVLIVLGWREPVREALPGAADDLLHDAVLAAARRVVRLDELTADDVAALAEQHGVVLPAHQVERLVRHAGGRVRDVVEILDEVPAADWSAPHFSLPAPATAARAIRARLETLPVQARQVVAAVAVLEAADRQARAVEVVDAGRVAGVTAVAEAVDLASRAGLLALLDEHGAWARLPDPVARRAVLDELGPLRRSELHSVAADVVADPALALRHRWFASPRPDAELGDRLEELAAERAHQGAWATAADLLMLASQASEEHELRGARLLRAVDALVGAGEVPRASRYLAQLESLRETPLRNAVLGYLAVVRGRPAEAENRLGRAWELVNAHRDPGTASLIAQRYVLHHLARCRPRSLVEWADRAIELVAPDEPSAVEAAAIRGLGVAPIDGTDVALRGYPALMERVPEGPVAQRVTMSAGWLHLAADAPERAREELESALPTDFLGGSLRISLWAHGWLARVQFMTGEWADALRTATAGVELAERSGMHLLVPLLAWTRTQVHALRGDWDEAERSLRAGDAGARDYEIMRVPAAMARAALSEARADYAAVVRALEPLSQPWARDWVSQPGYWPWADVYANALVLIGRSDEADAFLTHHEENAAARGHASARARLSYARGRWHGMRGDLDAARASFERAITLLEPLPFRYDRARVHFAFGQTLRRAGRRAEADAVITTARDCYLALGADTYVARCDRELAAGGVNVVRGHRDFDELTPQEEAVAGLVAQGKSNKAVAAELFVSVKTVQYHLTRIYAKLGIRTRTELAARRAHQDTTSP</sequence>
<dbReference type="InterPro" id="IPR016032">
    <property type="entry name" value="Sig_transdc_resp-reg_C-effctor"/>
</dbReference>
<dbReference type="PROSITE" id="PS00622">
    <property type="entry name" value="HTH_LUXR_1"/>
    <property type="match status" value="1"/>
</dbReference>